<evidence type="ECO:0000313" key="4">
    <source>
        <dbReference type="Proteomes" id="UP000070612"/>
    </source>
</evidence>
<feature type="region of interest" description="Disordered" evidence="1">
    <location>
        <begin position="19"/>
        <end position="61"/>
    </location>
</feature>
<protein>
    <submittedName>
        <fullName evidence="3">LppI</fullName>
    </submittedName>
</protein>
<name>A0A132PI27_9MYCO</name>
<evidence type="ECO:0000313" key="3">
    <source>
        <dbReference type="EMBL" id="KWX21971.1"/>
    </source>
</evidence>
<gene>
    <name evidence="3" type="ORF">AFM11_22705</name>
</gene>
<feature type="chain" id="PRO_5007453371" evidence="2">
    <location>
        <begin position="23"/>
        <end position="230"/>
    </location>
</feature>
<feature type="compositionally biased region" description="Low complexity" evidence="1">
    <location>
        <begin position="33"/>
        <end position="61"/>
    </location>
</feature>
<organism evidence="3 4">
    <name type="scientific">Mycolicibacterium wolinskyi</name>
    <dbReference type="NCBI Taxonomy" id="59750"/>
    <lineage>
        <taxon>Bacteria</taxon>
        <taxon>Bacillati</taxon>
        <taxon>Actinomycetota</taxon>
        <taxon>Actinomycetes</taxon>
        <taxon>Mycobacteriales</taxon>
        <taxon>Mycobacteriaceae</taxon>
        <taxon>Mycolicibacterium</taxon>
    </lineage>
</organism>
<reference evidence="3 4" key="1">
    <citation type="submission" date="2015-07" db="EMBL/GenBank/DDBJ databases">
        <title>A draft genome sequence of Mycobacterium wolinskyi.</title>
        <authorList>
            <person name="de Man T.J."/>
            <person name="Perry K.A."/>
            <person name="Coulliette A.D."/>
            <person name="Jensen B."/>
            <person name="Toney N.C."/>
            <person name="Limbago B.M."/>
            <person name="Noble-Wang J."/>
        </authorList>
    </citation>
    <scope>NUCLEOTIDE SEQUENCE [LARGE SCALE GENOMIC DNA]</scope>
    <source>
        <strain evidence="3 4">CDC_01</strain>
    </source>
</reference>
<sequence length="230" mass="23466">MRIAVIIAASVLLAACSPGREAEPTSQPRLSVPTATTHPSAKPSPTTTTSPLPTTAPAAGTPMPQVIKWVEAGKPADAAGFHTATRDGETTDLGDDIAFVAAGTRCATDKLVGGQLSCLVEADGLPDKPSDVEGNWVAGWVDFAGPTVDIGSLRGDPGRFTYGDGAELPAGQALGFGDYRCRADATALVCVNYAHQSAVRFSATGVEPLGCLQPAPPPVGVGRQFSCPPD</sequence>
<dbReference type="STRING" id="59750.AWC31_08500"/>
<dbReference type="Proteomes" id="UP000070612">
    <property type="component" value="Unassembled WGS sequence"/>
</dbReference>
<keyword evidence="4" id="KW-1185">Reference proteome</keyword>
<dbReference type="PATRIC" id="fig|59750.3.peg.1893"/>
<dbReference type="EMBL" id="LGTW01000016">
    <property type="protein sequence ID" value="KWX21971.1"/>
    <property type="molecule type" value="Genomic_DNA"/>
</dbReference>
<feature type="signal peptide" evidence="2">
    <location>
        <begin position="1"/>
        <end position="22"/>
    </location>
</feature>
<dbReference type="AlphaFoldDB" id="A0A132PI27"/>
<comment type="caution">
    <text evidence="3">The sequence shown here is derived from an EMBL/GenBank/DDBJ whole genome shotgun (WGS) entry which is preliminary data.</text>
</comment>
<evidence type="ECO:0000256" key="2">
    <source>
        <dbReference type="SAM" id="SignalP"/>
    </source>
</evidence>
<dbReference type="RefSeq" id="WP_067852812.1">
    <property type="nucleotide sequence ID" value="NZ_LGTW01000016.1"/>
</dbReference>
<dbReference type="PROSITE" id="PS51257">
    <property type="entry name" value="PROKAR_LIPOPROTEIN"/>
    <property type="match status" value="1"/>
</dbReference>
<accession>A0A132PI27</accession>
<keyword evidence="2" id="KW-0732">Signal</keyword>
<evidence type="ECO:0000256" key="1">
    <source>
        <dbReference type="SAM" id="MobiDB-lite"/>
    </source>
</evidence>
<proteinExistence type="predicted"/>